<dbReference type="GO" id="GO:0055040">
    <property type="term" value="C:periplasmic flagellum"/>
    <property type="evidence" value="ECO:0007669"/>
    <property type="project" value="UniProtKB-SubCell"/>
</dbReference>
<dbReference type="OrthoDB" id="9758307at2"/>
<dbReference type="eggNOG" id="COG1344">
    <property type="taxonomic scope" value="Bacteria"/>
</dbReference>
<dbReference type="SUPFAM" id="SSF64518">
    <property type="entry name" value="Phase 1 flagellin"/>
    <property type="match status" value="1"/>
</dbReference>
<gene>
    <name evidence="9" type="ordered locus">Spiaf_0795</name>
</gene>
<keyword evidence="6" id="KW-0175">Coiled coil</keyword>
<dbReference type="PANTHER" id="PTHR42792">
    <property type="entry name" value="FLAGELLIN"/>
    <property type="match status" value="1"/>
</dbReference>
<comment type="function">
    <text evidence="1">Component of the core of the flagella.</text>
</comment>
<evidence type="ECO:0000256" key="5">
    <source>
        <dbReference type="ARBA" id="ARBA00023143"/>
    </source>
</evidence>
<keyword evidence="5" id="KW-0975">Bacterial flagellum</keyword>
<evidence type="ECO:0000256" key="2">
    <source>
        <dbReference type="ARBA" id="ARBA00004631"/>
    </source>
</evidence>
<dbReference type="STRING" id="889378.Spiaf_0795"/>
<keyword evidence="10" id="KW-1185">Reference proteome</keyword>
<comment type="subcellular location">
    <subcellularLocation>
        <location evidence="2">Periplasmic flagellum</location>
    </subcellularLocation>
</comment>
<evidence type="ECO:0000313" key="9">
    <source>
        <dbReference type="EMBL" id="AFG36889.1"/>
    </source>
</evidence>
<dbReference type="Pfam" id="PF00700">
    <property type="entry name" value="Flagellin_C"/>
    <property type="match status" value="1"/>
</dbReference>
<feature type="domain" description="Flagellin C-terminal" evidence="8">
    <location>
        <begin position="332"/>
        <end position="414"/>
    </location>
</feature>
<dbReference type="Pfam" id="PF00669">
    <property type="entry name" value="Flagellin_N"/>
    <property type="match status" value="1"/>
</dbReference>
<dbReference type="PANTHER" id="PTHR42792:SF1">
    <property type="entry name" value="FLAGELLAR HOOK-ASSOCIATED PROTEIN 3"/>
    <property type="match status" value="1"/>
</dbReference>
<evidence type="ECO:0000256" key="4">
    <source>
        <dbReference type="ARBA" id="ARBA00022764"/>
    </source>
</evidence>
<keyword evidence="4" id="KW-0574">Periplasm</keyword>
<organism evidence="9 10">
    <name type="scientific">Spirochaeta africana (strain ATCC 700263 / DSM 8902 / Z-7692)</name>
    <dbReference type="NCBI Taxonomy" id="889378"/>
    <lineage>
        <taxon>Bacteria</taxon>
        <taxon>Pseudomonadati</taxon>
        <taxon>Spirochaetota</taxon>
        <taxon>Spirochaetia</taxon>
        <taxon>Spirochaetales</taxon>
        <taxon>Spirochaetaceae</taxon>
        <taxon>Spirochaeta</taxon>
    </lineage>
</organism>
<dbReference type="InterPro" id="IPR001492">
    <property type="entry name" value="Flagellin"/>
</dbReference>
<dbReference type="HOGENOM" id="CLU_024437_7_0_12"/>
<dbReference type="RefSeq" id="WP_014454886.1">
    <property type="nucleotide sequence ID" value="NC_017098.1"/>
</dbReference>
<dbReference type="KEGG" id="sfc:Spiaf_0795"/>
<dbReference type="InterPro" id="IPR013384">
    <property type="entry name" value="Flagell_FlgL"/>
</dbReference>
<evidence type="ECO:0000259" key="7">
    <source>
        <dbReference type="Pfam" id="PF00669"/>
    </source>
</evidence>
<dbReference type="EMBL" id="CP003282">
    <property type="protein sequence ID" value="AFG36889.1"/>
    <property type="molecule type" value="Genomic_DNA"/>
</dbReference>
<evidence type="ECO:0000313" key="10">
    <source>
        <dbReference type="Proteomes" id="UP000007383"/>
    </source>
</evidence>
<dbReference type="InterPro" id="IPR001029">
    <property type="entry name" value="Flagellin_N"/>
</dbReference>
<evidence type="ECO:0000256" key="1">
    <source>
        <dbReference type="ARBA" id="ARBA00004095"/>
    </source>
</evidence>
<proteinExistence type="inferred from homology"/>
<comment type="similarity">
    <text evidence="3">Belongs to the bacterial flagellin family.</text>
</comment>
<dbReference type="Gene3D" id="1.20.1330.10">
    <property type="entry name" value="f41 fragment of flagellin, N-terminal domain"/>
    <property type="match status" value="2"/>
</dbReference>
<keyword evidence="9" id="KW-0282">Flagellum</keyword>
<keyword evidence="9" id="KW-0966">Cell projection</keyword>
<feature type="domain" description="Flagellin N-terminal" evidence="7">
    <location>
        <begin position="4"/>
        <end position="139"/>
    </location>
</feature>
<reference evidence="10" key="1">
    <citation type="journal article" date="2013" name="Stand. Genomic Sci.">
        <title>Complete genome sequence of the halophilic bacterium Spirochaeta africana type strain (Z-7692(T)) from the alkaline Lake Magadi in the East African Rift.</title>
        <authorList>
            <person name="Liolos K."/>
            <person name="Abt B."/>
            <person name="Scheuner C."/>
            <person name="Teshima H."/>
            <person name="Held B."/>
            <person name="Lapidus A."/>
            <person name="Nolan M."/>
            <person name="Lucas S."/>
            <person name="Deshpande S."/>
            <person name="Cheng J.F."/>
            <person name="Tapia R."/>
            <person name="Goodwin L.A."/>
            <person name="Pitluck S."/>
            <person name="Pagani I."/>
            <person name="Ivanova N."/>
            <person name="Mavromatis K."/>
            <person name="Mikhailova N."/>
            <person name="Huntemann M."/>
            <person name="Pati A."/>
            <person name="Chen A."/>
            <person name="Palaniappan K."/>
            <person name="Land M."/>
            <person name="Rohde M."/>
            <person name="Tindall B.J."/>
            <person name="Detter J.C."/>
            <person name="Goker M."/>
            <person name="Bristow J."/>
            <person name="Eisen J.A."/>
            <person name="Markowitz V."/>
            <person name="Hugenholtz P."/>
            <person name="Woyke T."/>
            <person name="Klenk H.P."/>
            <person name="Kyrpides N.C."/>
        </authorList>
    </citation>
    <scope>NUCLEOTIDE SEQUENCE</scope>
    <source>
        <strain evidence="10">ATCC 700263 / DSM 8902 / Z-7692</strain>
    </source>
</reference>
<dbReference type="InterPro" id="IPR046358">
    <property type="entry name" value="Flagellin_C"/>
</dbReference>
<name>H9UH96_SPIAZ</name>
<keyword evidence="9" id="KW-0969">Cilium</keyword>
<evidence type="ECO:0000256" key="6">
    <source>
        <dbReference type="SAM" id="Coils"/>
    </source>
</evidence>
<sequence length="415" mass="45892">MNRVSSNLGNNNMIFHMRNRELEMSNKQNQMASQQRIQQLRDDPVAAAHSTRLQSYQTRLQRYEKNSHSALDAHRYTEGQLRHGVEVFQRVRELAVQGAHGVYSEQDLQQMAVEVDELLREMVAVANTRDGKGKAVFGGARSDNLPFQTATGNVPGAAKELITEVRYTGDIIRNMAEVAEGVHMPLNFPGNEVFWAENQQVFSTVDAAEYQVPANSVISLQGQEIELQEGDSVYAVMAKINDAGAGLRARLDPVQNSMVLETTSPQQLWVEDRNGGTVLQDLGIVGSPDDRPPHNLSPTAEVFGGSAFDMVINLRDTLLEGRSFEVGGAGLRGIDDAMNRMLGELGRLGAQSTRLEMGADKLSNDRLTVGEWNSRKVDLDMAEAITELKRLESTHRAALSTSARIMQTTLLDFLR</sequence>
<dbReference type="GO" id="GO:0005198">
    <property type="term" value="F:structural molecule activity"/>
    <property type="evidence" value="ECO:0007669"/>
    <property type="project" value="InterPro"/>
</dbReference>
<protein>
    <submittedName>
        <fullName evidence="9">Flagellar hook-associated protein 3</fullName>
    </submittedName>
</protein>
<dbReference type="AlphaFoldDB" id="H9UH96"/>
<evidence type="ECO:0000259" key="8">
    <source>
        <dbReference type="Pfam" id="PF00700"/>
    </source>
</evidence>
<feature type="coiled-coil region" evidence="6">
    <location>
        <begin position="46"/>
        <end position="73"/>
    </location>
</feature>
<accession>H9UH96</accession>
<dbReference type="GO" id="GO:0071973">
    <property type="term" value="P:bacterial-type flagellum-dependent cell motility"/>
    <property type="evidence" value="ECO:0007669"/>
    <property type="project" value="InterPro"/>
</dbReference>
<dbReference type="Proteomes" id="UP000007383">
    <property type="component" value="Chromosome"/>
</dbReference>
<evidence type="ECO:0000256" key="3">
    <source>
        <dbReference type="ARBA" id="ARBA00005709"/>
    </source>
</evidence>
<dbReference type="GO" id="GO:0009424">
    <property type="term" value="C:bacterial-type flagellum hook"/>
    <property type="evidence" value="ECO:0007669"/>
    <property type="project" value="InterPro"/>
</dbReference>
<dbReference type="PATRIC" id="fig|889378.3.peg.799"/>
<dbReference type="NCBIfam" id="NF005187">
    <property type="entry name" value="PRK06663.1"/>
    <property type="match status" value="1"/>
</dbReference>
<dbReference type="NCBIfam" id="TIGR02550">
    <property type="entry name" value="flagell_flgL"/>
    <property type="match status" value="1"/>
</dbReference>